<evidence type="ECO:0000256" key="1">
    <source>
        <dbReference type="SAM" id="MobiDB-lite"/>
    </source>
</evidence>
<reference evidence="2 3" key="1">
    <citation type="submission" date="2014-04" db="EMBL/GenBank/DDBJ databases">
        <authorList>
            <consortium name="DOE Joint Genome Institute"/>
            <person name="Kuo A."/>
            <person name="Kohler A."/>
            <person name="Jargeat P."/>
            <person name="Nagy L.G."/>
            <person name="Floudas D."/>
            <person name="Copeland A."/>
            <person name="Barry K.W."/>
            <person name="Cichocki N."/>
            <person name="Veneault-Fourrey C."/>
            <person name="LaButti K."/>
            <person name="Lindquist E.A."/>
            <person name="Lipzen A."/>
            <person name="Lundell T."/>
            <person name="Morin E."/>
            <person name="Murat C."/>
            <person name="Sun H."/>
            <person name="Tunlid A."/>
            <person name="Henrissat B."/>
            <person name="Grigoriev I.V."/>
            <person name="Hibbett D.S."/>
            <person name="Martin F."/>
            <person name="Nordberg H.P."/>
            <person name="Cantor M.N."/>
            <person name="Hua S.X."/>
        </authorList>
    </citation>
    <scope>NUCLEOTIDE SEQUENCE [LARGE SCALE GENOMIC DNA]</scope>
    <source>
        <strain evidence="2 3">Ve08.2h10</strain>
    </source>
</reference>
<proteinExistence type="predicted"/>
<dbReference type="Proteomes" id="UP000054538">
    <property type="component" value="Unassembled WGS sequence"/>
</dbReference>
<feature type="region of interest" description="Disordered" evidence="1">
    <location>
        <begin position="1"/>
        <end position="60"/>
    </location>
</feature>
<dbReference type="HOGENOM" id="CLU_2558960_0_0_1"/>
<feature type="compositionally biased region" description="Polar residues" evidence="1">
    <location>
        <begin position="47"/>
        <end position="58"/>
    </location>
</feature>
<keyword evidence="3" id="KW-1185">Reference proteome</keyword>
<dbReference type="EMBL" id="KN828539">
    <property type="protein sequence ID" value="KIK74820.1"/>
    <property type="molecule type" value="Genomic_DNA"/>
</dbReference>
<name>A0A0D0DC37_9AGAM</name>
<evidence type="ECO:0000313" key="3">
    <source>
        <dbReference type="Proteomes" id="UP000054538"/>
    </source>
</evidence>
<feature type="compositionally biased region" description="Low complexity" evidence="1">
    <location>
        <begin position="17"/>
        <end position="32"/>
    </location>
</feature>
<accession>A0A0D0DC37</accession>
<feature type="compositionally biased region" description="Polar residues" evidence="1">
    <location>
        <begin position="1"/>
        <end position="16"/>
    </location>
</feature>
<dbReference type="InParanoid" id="A0A0D0DC37"/>
<organism evidence="2 3">
    <name type="scientific">Paxillus rubicundulus Ve08.2h10</name>
    <dbReference type="NCBI Taxonomy" id="930991"/>
    <lineage>
        <taxon>Eukaryota</taxon>
        <taxon>Fungi</taxon>
        <taxon>Dikarya</taxon>
        <taxon>Basidiomycota</taxon>
        <taxon>Agaricomycotina</taxon>
        <taxon>Agaricomycetes</taxon>
        <taxon>Agaricomycetidae</taxon>
        <taxon>Boletales</taxon>
        <taxon>Paxilineae</taxon>
        <taxon>Paxillaceae</taxon>
        <taxon>Paxillus</taxon>
    </lineage>
</organism>
<protein>
    <submittedName>
        <fullName evidence="2">Uncharacterized protein</fullName>
    </submittedName>
</protein>
<dbReference type="AlphaFoldDB" id="A0A0D0DC37"/>
<reference evidence="3" key="2">
    <citation type="submission" date="2015-01" db="EMBL/GenBank/DDBJ databases">
        <title>Evolutionary Origins and Diversification of the Mycorrhizal Mutualists.</title>
        <authorList>
            <consortium name="DOE Joint Genome Institute"/>
            <consortium name="Mycorrhizal Genomics Consortium"/>
            <person name="Kohler A."/>
            <person name="Kuo A."/>
            <person name="Nagy L.G."/>
            <person name="Floudas D."/>
            <person name="Copeland A."/>
            <person name="Barry K.W."/>
            <person name="Cichocki N."/>
            <person name="Veneault-Fourrey C."/>
            <person name="LaButti K."/>
            <person name="Lindquist E.A."/>
            <person name="Lipzen A."/>
            <person name="Lundell T."/>
            <person name="Morin E."/>
            <person name="Murat C."/>
            <person name="Riley R."/>
            <person name="Ohm R."/>
            <person name="Sun H."/>
            <person name="Tunlid A."/>
            <person name="Henrissat B."/>
            <person name="Grigoriev I.V."/>
            <person name="Hibbett D.S."/>
            <person name="Martin F."/>
        </authorList>
    </citation>
    <scope>NUCLEOTIDE SEQUENCE [LARGE SCALE GENOMIC DNA]</scope>
    <source>
        <strain evidence="3">Ve08.2h10</strain>
    </source>
</reference>
<evidence type="ECO:0000313" key="2">
    <source>
        <dbReference type="EMBL" id="KIK74820.1"/>
    </source>
</evidence>
<sequence>MATPNLAGQPNRQAPHTFTPPDEACTTTTTPTSRGQEVPPTGAHPHQPSSQESTTSASFHFGVELRGGEGLYNRMVDWSEKM</sequence>
<gene>
    <name evidence="2" type="ORF">PAXRUDRAFT_520858</name>
</gene>